<dbReference type="InterPro" id="IPR043502">
    <property type="entry name" value="DNA/RNA_pol_sf"/>
</dbReference>
<name>A0A8S3RGH8_MYTED</name>
<dbReference type="Pfam" id="PF00078">
    <property type="entry name" value="RVT_1"/>
    <property type="match status" value="1"/>
</dbReference>
<protein>
    <recommendedName>
        <fullName evidence="2">Reverse transcriptase domain-containing protein</fullName>
    </recommendedName>
</protein>
<dbReference type="CDD" id="cd09275">
    <property type="entry name" value="RNase_HI_RT_DIRS1"/>
    <property type="match status" value="1"/>
</dbReference>
<evidence type="ECO:0000313" key="3">
    <source>
        <dbReference type="EMBL" id="CAG2205532.1"/>
    </source>
</evidence>
<dbReference type="InterPro" id="IPR036514">
    <property type="entry name" value="SGNH_hydro_sf"/>
</dbReference>
<evidence type="ECO:0000259" key="2">
    <source>
        <dbReference type="PROSITE" id="PS50878"/>
    </source>
</evidence>
<reference evidence="3" key="1">
    <citation type="submission" date="2021-03" db="EMBL/GenBank/DDBJ databases">
        <authorList>
            <person name="Bekaert M."/>
        </authorList>
    </citation>
    <scope>NUCLEOTIDE SEQUENCE</scope>
</reference>
<accession>A0A8S3RGH8</accession>
<dbReference type="SUPFAM" id="SSF52266">
    <property type="entry name" value="SGNH hydrolase"/>
    <property type="match status" value="1"/>
</dbReference>
<dbReference type="PANTHER" id="PTHR33050">
    <property type="entry name" value="REVERSE TRANSCRIPTASE DOMAIN-CONTAINING PROTEIN"/>
    <property type="match status" value="1"/>
</dbReference>
<dbReference type="InterPro" id="IPR052055">
    <property type="entry name" value="Hepadnavirus_pol/RT"/>
</dbReference>
<feature type="region of interest" description="Disordered" evidence="1">
    <location>
        <begin position="80"/>
        <end position="99"/>
    </location>
</feature>
<dbReference type="InterPro" id="IPR000477">
    <property type="entry name" value="RT_dom"/>
</dbReference>
<dbReference type="EMBL" id="CAJPWZ010001023">
    <property type="protein sequence ID" value="CAG2205532.1"/>
    <property type="molecule type" value="Genomic_DNA"/>
</dbReference>
<gene>
    <name evidence="3" type="ORF">MEDL_19915</name>
</gene>
<dbReference type="Proteomes" id="UP000683360">
    <property type="component" value="Unassembled WGS sequence"/>
</dbReference>
<feature type="compositionally biased region" description="Basic and acidic residues" evidence="1">
    <location>
        <begin position="80"/>
        <end position="92"/>
    </location>
</feature>
<evidence type="ECO:0000313" key="4">
    <source>
        <dbReference type="Proteomes" id="UP000683360"/>
    </source>
</evidence>
<dbReference type="Pfam" id="PF04852">
    <property type="entry name" value="ALOG_dom"/>
    <property type="match status" value="1"/>
</dbReference>
<dbReference type="PANTHER" id="PTHR33050:SF7">
    <property type="entry name" value="RIBONUCLEASE H"/>
    <property type="match status" value="1"/>
</dbReference>
<organism evidence="3 4">
    <name type="scientific">Mytilus edulis</name>
    <name type="common">Blue mussel</name>
    <dbReference type="NCBI Taxonomy" id="6550"/>
    <lineage>
        <taxon>Eukaryota</taxon>
        <taxon>Metazoa</taxon>
        <taxon>Spiralia</taxon>
        <taxon>Lophotrochozoa</taxon>
        <taxon>Mollusca</taxon>
        <taxon>Bivalvia</taxon>
        <taxon>Autobranchia</taxon>
        <taxon>Pteriomorphia</taxon>
        <taxon>Mytilida</taxon>
        <taxon>Mytiloidea</taxon>
        <taxon>Mytilidae</taxon>
        <taxon>Mytilinae</taxon>
        <taxon>Mytilus</taxon>
    </lineage>
</organism>
<dbReference type="PROSITE" id="PS50878">
    <property type="entry name" value="RT_POL"/>
    <property type="match status" value="1"/>
</dbReference>
<proteinExistence type="predicted"/>
<comment type="caution">
    <text evidence="3">The sequence shown here is derived from an EMBL/GenBank/DDBJ whole genome shotgun (WGS) entry which is preliminary data.</text>
</comment>
<dbReference type="InterPro" id="IPR006936">
    <property type="entry name" value="ALOG_dom"/>
</dbReference>
<evidence type="ECO:0000256" key="1">
    <source>
        <dbReference type="SAM" id="MobiDB-lite"/>
    </source>
</evidence>
<dbReference type="AlphaFoldDB" id="A0A8S3RGH8"/>
<sequence length="1140" mass="130036">MDLLKIIKRYRSDIDPKLQQFDGKCLSTFSREDLLQVATKIKIQLNDILVLLDVDDTRENLCKVVSFALEQEYALKEDKVEEPPKKKNKTTENKSSGMKTLEEKIAELEKKLEKKQAEDELSEFERAKRDVKDEAAKGKVDIDVLHERLILLDNLARKQNHDLKDKINLILSRFHIHKSRPNFAAALVLKLVCNKEEEAILDKEQKLLKTFGFTDDDNYNMQSHNLYMHGPGFMGNSFGQAQGQSYGMPPRFPGPPRRGDFWGHHYDDKFPPSRTFNNSNKCKKFSTFITETVVDRLRNGSIECLGKVGLAKPPHIVAPLTVDPTKPRLCINLMYLNNWIKDIPFSLDTLKNVPRAVRENAYFTSIDDKSGFDNVMLSEDSRGLVGFQWGGFYFIFKTLPFGFKLSSYIYHTLNLQATSYIRRKFLIPVHLYIDDRLVEEVRKPGLKAGVSSALLANYIVCEVITRLRYCINLDKTVFIPSQSVVFLGFVVDSVARCFKITESKKQNFINLSEDCLTKSAITVLDLQKLVGRCISFMLAVPSAKLYTREMNNAISLGIRNQTSIPMTKDLKDELNNWRFLDSWTGKLEWKKERHLVVNIYTDASMFKWGGYFKINDTEHKVGDSWAHEMLSLPIMVLEAKALLYVLRSIRENIKGSRVDANVDNQALIGAWNNEGSKSMMLNSTLKEIFQLTLDLDVMLNLHFVPSKLNLADEPSRKLSKSDAKLDSDIWSTIQEYFGDNTGHTIDLMALDSNSMIDRNGRILKHFTPTVSPLSSGVNLFPPFALLLPVLSFIRENMLNCTVILRADGVIATWVPTFYELIHDAFIVGNKGQKGVLKYPTKKGYDPDGIGLSGNLWAVRISSKQSLCFNYGKLLFLNEPLISTKFHLLCIGDSMIRFLQWRKDFKNPMVNVFSQGGALVSEITPQIERLTRMHPPRLLFIHVGVNNVSKSFLFESEFSQLLITTQQLEHLAHILQCTRTSDRHVSIVLSSIIRCKDEAINARSAIINEKIESLCKRNCWMFMDNSNINCRHLRDCVHLNEEDSRKNLTNASPEDIRKFLIFKEKGGKTQIHDISCPLRTKHGLQTCQCPRTLASKSVDSLLGKIRALFRDEGRSGEWNPMLLTGNPAASHLLKKHLQVIN</sequence>
<dbReference type="Gene3D" id="3.40.50.1110">
    <property type="entry name" value="SGNH hydrolase"/>
    <property type="match status" value="1"/>
</dbReference>
<dbReference type="SUPFAM" id="SSF56672">
    <property type="entry name" value="DNA/RNA polymerases"/>
    <property type="match status" value="1"/>
</dbReference>
<dbReference type="OrthoDB" id="6097038at2759"/>
<keyword evidence="4" id="KW-1185">Reference proteome</keyword>
<feature type="domain" description="Reverse transcriptase" evidence="2">
    <location>
        <begin position="236"/>
        <end position="491"/>
    </location>
</feature>